<dbReference type="AlphaFoldDB" id="A0A419W6N7"/>
<dbReference type="OrthoDB" id="9777219at2"/>
<sequence length="803" mass="91006">MYSLFRKEITSFFGSLTGYLVAFVFLIANGLFLWVFPGTYNLIENGYASLSPYFQLAPWIFLFLIPALTMRLFAEEKRLGTLEILITRPYSLLQLVWAKYLAGLFLVVVCLLPTLVYFYSIYSLGNPVGNWDSGAAWGSFIGLFLLAALYVALGVLASSLTDNPVFAFITALILCFIFYSGFDFVAAMEVPMVVKTFFLNMGISEHYDSVSRGVVDSRDVLYFVLVTGIVLVLTSLFLRRKQQNLKRQLKKTGFLVAVVIVVMFIGSAWFFRIDLTTEKRYSLSTVSKTLLEKLDAPIKVDLYLAGDLPPGFRQLQRAVEEKVQDMDAWADFRIQSVRKDPYDISNNDERNKLFNQLVNLGLQPTDLRQNKEEGTVTKLIFPGAVLRYRDQLVGINLLKNNPSLSADENLNNSIETLEFELMNAIRQVEQGDKEEVAFLSGQDELGDPETWDIRQGLSENYTVVDRTAEQLFQNDTLPKALIIADPSKAFGEQEKFYIDQYLMRGGNLLWLFDPVQVSLDSLSRGETTIAFPRDLNLMDQLFKYGVRVNPDLLQDVECVLIPVNTSPVASQPKFTPAPWYYSPLLTPAEDNVISRNLNRLKSEFVSSIDTVGKNPEIRKSVILHTSAYSRKIGTPEQISLQSINDPPAQELFHMSNIPVGVLLEGSFPSVFSNRMTREFNPLGIDVLDKSEPAKQIVLADGSLIANKVSRRNGQVRTQPLGYDEYSQQTFGNKAFLLNAVNYLCDNSGIMELRSRVFKIRLLDKVRLREEKTFWQVLNVVLPLLIIVVFGLVFHFVRIRKYRG</sequence>
<feature type="domain" description="DUF7088" evidence="9">
    <location>
        <begin position="278"/>
        <end position="386"/>
    </location>
</feature>
<protein>
    <submittedName>
        <fullName evidence="10">Protein involved in gliding motility GldG</fullName>
    </submittedName>
</protein>
<dbReference type="InterPro" id="IPR019863">
    <property type="entry name" value="Motility-assoc_ABC-rel_GldG"/>
</dbReference>
<feature type="transmembrane region" description="Helical" evidence="6">
    <location>
        <begin position="220"/>
        <end position="240"/>
    </location>
</feature>
<evidence type="ECO:0000256" key="6">
    <source>
        <dbReference type="SAM" id="Phobius"/>
    </source>
</evidence>
<gene>
    <name evidence="10" type="ORF">BC643_1476</name>
</gene>
<keyword evidence="5 6" id="KW-0472">Membrane</keyword>
<dbReference type="GO" id="GO:0005886">
    <property type="term" value="C:plasma membrane"/>
    <property type="evidence" value="ECO:0007669"/>
    <property type="project" value="UniProtKB-SubCell"/>
</dbReference>
<feature type="transmembrane region" description="Helical" evidence="6">
    <location>
        <begin position="56"/>
        <end position="74"/>
    </location>
</feature>
<dbReference type="PANTHER" id="PTHR30294:SF29">
    <property type="entry name" value="MULTIDRUG ABC TRANSPORTER PERMEASE YBHS-RELATED"/>
    <property type="match status" value="1"/>
</dbReference>
<evidence type="ECO:0000313" key="11">
    <source>
        <dbReference type="Proteomes" id="UP000283387"/>
    </source>
</evidence>
<comment type="caution">
    <text evidence="10">The sequence shown here is derived from an EMBL/GenBank/DDBJ whole genome shotgun (WGS) entry which is preliminary data.</text>
</comment>
<feature type="transmembrane region" description="Helical" evidence="6">
    <location>
        <begin position="252"/>
        <end position="271"/>
    </location>
</feature>
<feature type="domain" description="ABC-2 type transporter transmembrane" evidence="8">
    <location>
        <begin position="45"/>
        <end position="189"/>
    </location>
</feature>
<name>A0A419W6N7_9BACT</name>
<feature type="transmembrane region" description="Helical" evidence="6">
    <location>
        <begin position="95"/>
        <end position="122"/>
    </location>
</feature>
<dbReference type="Proteomes" id="UP000283387">
    <property type="component" value="Unassembled WGS sequence"/>
</dbReference>
<evidence type="ECO:0000259" key="8">
    <source>
        <dbReference type="Pfam" id="PF12698"/>
    </source>
</evidence>
<dbReference type="RefSeq" id="WP_120272460.1">
    <property type="nucleotide sequence ID" value="NZ_RAPN01000001.1"/>
</dbReference>
<evidence type="ECO:0000256" key="3">
    <source>
        <dbReference type="ARBA" id="ARBA00022692"/>
    </source>
</evidence>
<feature type="transmembrane region" description="Helical" evidence="6">
    <location>
        <begin position="134"/>
        <end position="153"/>
    </location>
</feature>
<keyword evidence="2" id="KW-1003">Cell membrane</keyword>
<evidence type="ECO:0000256" key="4">
    <source>
        <dbReference type="ARBA" id="ARBA00022989"/>
    </source>
</evidence>
<feature type="domain" description="ABC-type uncharacterised transport system" evidence="7">
    <location>
        <begin position="433"/>
        <end position="739"/>
    </location>
</feature>
<evidence type="ECO:0000256" key="2">
    <source>
        <dbReference type="ARBA" id="ARBA00022475"/>
    </source>
</evidence>
<dbReference type="InterPro" id="IPR051449">
    <property type="entry name" value="ABC-2_transporter_component"/>
</dbReference>
<proteinExistence type="predicted"/>
<dbReference type="Pfam" id="PF12698">
    <property type="entry name" value="ABC2_membrane_3"/>
    <property type="match status" value="1"/>
</dbReference>
<dbReference type="NCBIfam" id="TIGR03518">
    <property type="entry name" value="ABC_perm_GldF"/>
    <property type="match status" value="1"/>
</dbReference>
<feature type="transmembrane region" description="Helical" evidence="6">
    <location>
        <begin position="773"/>
        <end position="796"/>
    </location>
</feature>
<keyword evidence="11" id="KW-1185">Reference proteome</keyword>
<dbReference type="NCBIfam" id="TIGR03521">
    <property type="entry name" value="GldG"/>
    <property type="match status" value="1"/>
</dbReference>
<keyword evidence="3 6" id="KW-0812">Transmembrane</keyword>
<organism evidence="10 11">
    <name type="scientific">Mangrovibacterium diazotrophicum</name>
    <dbReference type="NCBI Taxonomy" id="1261403"/>
    <lineage>
        <taxon>Bacteria</taxon>
        <taxon>Pseudomonadati</taxon>
        <taxon>Bacteroidota</taxon>
        <taxon>Bacteroidia</taxon>
        <taxon>Marinilabiliales</taxon>
        <taxon>Prolixibacteraceae</taxon>
        <taxon>Mangrovibacterium</taxon>
    </lineage>
</organism>
<evidence type="ECO:0000313" key="10">
    <source>
        <dbReference type="EMBL" id="RKD91127.1"/>
    </source>
</evidence>
<dbReference type="InterPro" id="IPR013525">
    <property type="entry name" value="ABC2_TM"/>
</dbReference>
<feature type="transmembrane region" description="Helical" evidence="6">
    <location>
        <begin position="165"/>
        <end position="182"/>
    </location>
</feature>
<dbReference type="EMBL" id="RAPN01000001">
    <property type="protein sequence ID" value="RKD91127.1"/>
    <property type="molecule type" value="Genomic_DNA"/>
</dbReference>
<dbReference type="InterPro" id="IPR055396">
    <property type="entry name" value="DUF7088"/>
</dbReference>
<dbReference type="PANTHER" id="PTHR30294">
    <property type="entry name" value="MEMBRANE COMPONENT OF ABC TRANSPORTER YHHJ-RELATED"/>
    <property type="match status" value="1"/>
</dbReference>
<comment type="subcellular location">
    <subcellularLocation>
        <location evidence="1">Cell membrane</location>
        <topology evidence="1">Multi-pass membrane protein</topology>
    </subcellularLocation>
</comment>
<keyword evidence="4 6" id="KW-1133">Transmembrane helix</keyword>
<accession>A0A419W6N7</accession>
<evidence type="ECO:0000256" key="5">
    <source>
        <dbReference type="ARBA" id="ARBA00023136"/>
    </source>
</evidence>
<dbReference type="InterPro" id="IPR019860">
    <property type="entry name" value="Motility-assoc_ABC_perm_GldF"/>
</dbReference>
<evidence type="ECO:0000256" key="1">
    <source>
        <dbReference type="ARBA" id="ARBA00004651"/>
    </source>
</evidence>
<dbReference type="GO" id="GO:0140359">
    <property type="term" value="F:ABC-type transporter activity"/>
    <property type="evidence" value="ECO:0007669"/>
    <property type="project" value="InterPro"/>
</dbReference>
<feature type="transmembrane region" description="Helical" evidence="6">
    <location>
        <begin position="12"/>
        <end position="36"/>
    </location>
</feature>
<dbReference type="Pfam" id="PF23357">
    <property type="entry name" value="DUF7088"/>
    <property type="match status" value="1"/>
</dbReference>
<dbReference type="Pfam" id="PF09822">
    <property type="entry name" value="ABC_transp_aux"/>
    <property type="match status" value="1"/>
</dbReference>
<evidence type="ECO:0000259" key="7">
    <source>
        <dbReference type="Pfam" id="PF09822"/>
    </source>
</evidence>
<reference evidence="10 11" key="1">
    <citation type="submission" date="2018-09" db="EMBL/GenBank/DDBJ databases">
        <title>Genomic Encyclopedia of Archaeal and Bacterial Type Strains, Phase II (KMG-II): from individual species to whole genera.</title>
        <authorList>
            <person name="Goeker M."/>
        </authorList>
    </citation>
    <scope>NUCLEOTIDE SEQUENCE [LARGE SCALE GENOMIC DNA]</scope>
    <source>
        <strain evidence="10 11">DSM 27148</strain>
    </source>
</reference>
<evidence type="ECO:0000259" key="9">
    <source>
        <dbReference type="Pfam" id="PF23357"/>
    </source>
</evidence>
<dbReference type="InterPro" id="IPR019196">
    <property type="entry name" value="ABC_transp_unknown"/>
</dbReference>